<dbReference type="AlphaFoldDB" id="A0A4S5BR50"/>
<feature type="binding site" evidence="3">
    <location>
        <position position="174"/>
    </location>
    <ligand>
        <name>Cu cation</name>
        <dbReference type="ChEBI" id="CHEBI:23378"/>
    </ligand>
</feature>
<evidence type="ECO:0000256" key="4">
    <source>
        <dbReference type="PIRSR" id="PIRSR603782-2"/>
    </source>
</evidence>
<evidence type="ECO:0000313" key="7">
    <source>
        <dbReference type="EMBL" id="THJ33471.1"/>
    </source>
</evidence>
<name>A0A4S5BR50_9BURK</name>
<feature type="domain" description="Thioredoxin" evidence="6">
    <location>
        <begin position="31"/>
        <end position="209"/>
    </location>
</feature>
<dbReference type="PANTHER" id="PTHR12151">
    <property type="entry name" value="ELECTRON TRANSPORT PROTIN SCO1/SENC FAMILY MEMBER"/>
    <property type="match status" value="1"/>
</dbReference>
<keyword evidence="8" id="KW-1185">Reference proteome</keyword>
<dbReference type="GO" id="GO:0046872">
    <property type="term" value="F:metal ion binding"/>
    <property type="evidence" value="ECO:0007669"/>
    <property type="project" value="UniProtKB-KW"/>
</dbReference>
<reference evidence="7 8" key="1">
    <citation type="submission" date="2019-04" db="EMBL/GenBank/DDBJ databases">
        <title>Lampropedia sp YIM MLB12 draf genome.</title>
        <authorList>
            <person name="Wang Y.-X."/>
        </authorList>
    </citation>
    <scope>NUCLEOTIDE SEQUENCE [LARGE SCALE GENOMIC DNA]</scope>
    <source>
        <strain evidence="7 8">YIM MLB12</strain>
    </source>
</reference>
<sequence>MTTLRALRNSLTRFGKTAAVLAGLTVALSLAACSKTEPPPKLNGVDISTSGFGKDWSMPNSEGGTSTLADFKGKVTYVFFGFAQCPDVCPTTMLEMAEVKSQLGEQADQFQVLFVTIDPERDTPEVMRAYLDSFDPKAIALIGNAEQTKAMAQNFRVTYEKVPGPSPEVYTMNHTAGGFVYDPQTKIRLYLPYGTDAQAIAADVRALLKEAASAS</sequence>
<keyword evidence="3" id="KW-0479">Metal-binding</keyword>
<dbReference type="Gene3D" id="3.40.30.10">
    <property type="entry name" value="Glutaredoxin"/>
    <property type="match status" value="1"/>
</dbReference>
<evidence type="ECO:0000256" key="2">
    <source>
        <dbReference type="ARBA" id="ARBA00023008"/>
    </source>
</evidence>
<comment type="similarity">
    <text evidence="1">Belongs to the SCO1/2 family.</text>
</comment>
<dbReference type="InterPro" id="IPR036249">
    <property type="entry name" value="Thioredoxin-like_sf"/>
</dbReference>
<dbReference type="SUPFAM" id="SSF52833">
    <property type="entry name" value="Thioredoxin-like"/>
    <property type="match status" value="1"/>
</dbReference>
<feature type="binding site" evidence="3">
    <location>
        <position position="89"/>
    </location>
    <ligand>
        <name>Cu cation</name>
        <dbReference type="ChEBI" id="CHEBI:23378"/>
    </ligand>
</feature>
<evidence type="ECO:0000259" key="6">
    <source>
        <dbReference type="PROSITE" id="PS51352"/>
    </source>
</evidence>
<feature type="binding site" evidence="3">
    <location>
        <position position="85"/>
    </location>
    <ligand>
        <name>Cu cation</name>
        <dbReference type="ChEBI" id="CHEBI:23378"/>
    </ligand>
</feature>
<dbReference type="InterPro" id="IPR013766">
    <property type="entry name" value="Thioredoxin_domain"/>
</dbReference>
<accession>A0A4S5BR50</accession>
<feature type="disulfide bond" description="Redox-active" evidence="4">
    <location>
        <begin position="85"/>
        <end position="89"/>
    </location>
</feature>
<dbReference type="PANTHER" id="PTHR12151:SF25">
    <property type="entry name" value="LINALOOL DEHYDRATASE_ISOMERASE DOMAIN-CONTAINING PROTEIN"/>
    <property type="match status" value="1"/>
</dbReference>
<feature type="chain" id="PRO_5020378906" evidence="5">
    <location>
        <begin position="32"/>
        <end position="215"/>
    </location>
</feature>
<evidence type="ECO:0000256" key="3">
    <source>
        <dbReference type="PIRSR" id="PIRSR603782-1"/>
    </source>
</evidence>
<organism evidence="7 8">
    <name type="scientific">Lampropedia aestuarii</name>
    <dbReference type="NCBI Taxonomy" id="2562762"/>
    <lineage>
        <taxon>Bacteria</taxon>
        <taxon>Pseudomonadati</taxon>
        <taxon>Pseudomonadota</taxon>
        <taxon>Betaproteobacteria</taxon>
        <taxon>Burkholderiales</taxon>
        <taxon>Comamonadaceae</taxon>
        <taxon>Lampropedia</taxon>
    </lineage>
</organism>
<keyword evidence="2 3" id="KW-0186">Copper</keyword>
<keyword evidence="4" id="KW-1015">Disulfide bond</keyword>
<evidence type="ECO:0000313" key="8">
    <source>
        <dbReference type="Proteomes" id="UP000306236"/>
    </source>
</evidence>
<dbReference type="OrthoDB" id="9790194at2"/>
<gene>
    <name evidence="7" type="ORF">E8K88_09310</name>
</gene>
<evidence type="ECO:0000256" key="1">
    <source>
        <dbReference type="ARBA" id="ARBA00010996"/>
    </source>
</evidence>
<dbReference type="EMBL" id="SSWX01000010">
    <property type="protein sequence ID" value="THJ33471.1"/>
    <property type="molecule type" value="Genomic_DNA"/>
</dbReference>
<protein>
    <submittedName>
        <fullName evidence="7">SCO family protein</fullName>
    </submittedName>
</protein>
<proteinExistence type="inferred from homology"/>
<comment type="caution">
    <text evidence="7">The sequence shown here is derived from an EMBL/GenBank/DDBJ whole genome shotgun (WGS) entry which is preliminary data.</text>
</comment>
<dbReference type="FunFam" id="3.40.30.10:FF:000013">
    <property type="entry name" value="Blast:Protein SCO1 homolog, mitochondrial"/>
    <property type="match status" value="1"/>
</dbReference>
<dbReference type="RefSeq" id="WP_136406396.1">
    <property type="nucleotide sequence ID" value="NZ_SSWX01000010.1"/>
</dbReference>
<evidence type="ECO:0000256" key="5">
    <source>
        <dbReference type="SAM" id="SignalP"/>
    </source>
</evidence>
<dbReference type="Proteomes" id="UP000306236">
    <property type="component" value="Unassembled WGS sequence"/>
</dbReference>
<dbReference type="PROSITE" id="PS51352">
    <property type="entry name" value="THIOREDOXIN_2"/>
    <property type="match status" value="1"/>
</dbReference>
<feature type="signal peptide" evidence="5">
    <location>
        <begin position="1"/>
        <end position="31"/>
    </location>
</feature>
<dbReference type="PROSITE" id="PS51257">
    <property type="entry name" value="PROKAR_LIPOPROTEIN"/>
    <property type="match status" value="1"/>
</dbReference>
<dbReference type="Pfam" id="PF02630">
    <property type="entry name" value="SCO1-SenC"/>
    <property type="match status" value="1"/>
</dbReference>
<keyword evidence="5" id="KW-0732">Signal</keyword>
<dbReference type="CDD" id="cd02968">
    <property type="entry name" value="SCO"/>
    <property type="match status" value="1"/>
</dbReference>
<dbReference type="InterPro" id="IPR003782">
    <property type="entry name" value="SCO1/SenC"/>
</dbReference>